<evidence type="ECO:0000256" key="3">
    <source>
        <dbReference type="SAM" id="MobiDB-lite"/>
    </source>
</evidence>
<dbReference type="InterPro" id="IPR023799">
    <property type="entry name" value="RbfA_dom_sf"/>
</dbReference>
<comment type="subunit">
    <text evidence="2">Monomer. Binds 30S ribosomal subunits, but not 50S ribosomal subunits or 70S ribosomes.</text>
</comment>
<comment type="similarity">
    <text evidence="2">Belongs to the RbfA family.</text>
</comment>
<dbReference type="GO" id="GO:0043024">
    <property type="term" value="F:ribosomal small subunit binding"/>
    <property type="evidence" value="ECO:0007669"/>
    <property type="project" value="TreeGrafter"/>
</dbReference>
<name>A0A2S6I7L8_9BACT</name>
<dbReference type="EMBL" id="PTJC01000005">
    <property type="protein sequence ID" value="PPK87486.1"/>
    <property type="molecule type" value="Genomic_DNA"/>
</dbReference>
<evidence type="ECO:0000313" key="5">
    <source>
        <dbReference type="Proteomes" id="UP000237662"/>
    </source>
</evidence>
<dbReference type="OrthoDB" id="9811910at2"/>
<dbReference type="InterPro" id="IPR015946">
    <property type="entry name" value="KH_dom-like_a/b"/>
</dbReference>
<reference evidence="4 5" key="1">
    <citation type="submission" date="2018-02" db="EMBL/GenBank/DDBJ databases">
        <title>Genomic Encyclopedia of Archaeal and Bacterial Type Strains, Phase II (KMG-II): from individual species to whole genera.</title>
        <authorList>
            <person name="Goeker M."/>
        </authorList>
    </citation>
    <scope>NUCLEOTIDE SEQUENCE [LARGE SCALE GENOMIC DNA]</scope>
    <source>
        <strain evidence="4 5">DSM 29526</strain>
    </source>
</reference>
<dbReference type="Proteomes" id="UP000237662">
    <property type="component" value="Unassembled WGS sequence"/>
</dbReference>
<dbReference type="AlphaFoldDB" id="A0A2S6I7L8"/>
<dbReference type="GO" id="GO:0030490">
    <property type="term" value="P:maturation of SSU-rRNA"/>
    <property type="evidence" value="ECO:0007669"/>
    <property type="project" value="UniProtKB-UniRule"/>
</dbReference>
<feature type="region of interest" description="Disordered" evidence="3">
    <location>
        <begin position="120"/>
        <end position="154"/>
    </location>
</feature>
<accession>A0A2S6I7L8</accession>
<organism evidence="4 5">
    <name type="scientific">Neolewinella xylanilytica</name>
    <dbReference type="NCBI Taxonomy" id="1514080"/>
    <lineage>
        <taxon>Bacteria</taxon>
        <taxon>Pseudomonadati</taxon>
        <taxon>Bacteroidota</taxon>
        <taxon>Saprospiria</taxon>
        <taxon>Saprospirales</taxon>
        <taxon>Lewinellaceae</taxon>
        <taxon>Neolewinella</taxon>
    </lineage>
</organism>
<evidence type="ECO:0000313" key="4">
    <source>
        <dbReference type="EMBL" id="PPK87486.1"/>
    </source>
</evidence>
<dbReference type="RefSeq" id="WP_104418085.1">
    <property type="nucleotide sequence ID" value="NZ_PTJC01000005.1"/>
</dbReference>
<keyword evidence="1 2" id="KW-0690">Ribosome biogenesis</keyword>
<keyword evidence="5" id="KW-1185">Reference proteome</keyword>
<comment type="function">
    <text evidence="2">One of several proteins that assist in the late maturation steps of the functional core of the 30S ribosomal subunit. Associates with free 30S ribosomal subunits (but not with 30S subunits that are part of 70S ribosomes or polysomes). Required for efficient processing of 16S rRNA. May interact with the 5'-terminal helix region of 16S rRNA.</text>
</comment>
<dbReference type="NCBIfam" id="TIGR00082">
    <property type="entry name" value="rbfA"/>
    <property type="match status" value="1"/>
</dbReference>
<dbReference type="HAMAP" id="MF_00003">
    <property type="entry name" value="RbfA"/>
    <property type="match status" value="1"/>
</dbReference>
<protein>
    <recommendedName>
        <fullName evidence="2">Ribosome-binding factor A</fullName>
    </recommendedName>
</protein>
<proteinExistence type="inferred from homology"/>
<dbReference type="PANTHER" id="PTHR33515">
    <property type="entry name" value="RIBOSOME-BINDING FACTOR A, CHLOROPLASTIC-RELATED"/>
    <property type="match status" value="1"/>
</dbReference>
<evidence type="ECO:0000256" key="1">
    <source>
        <dbReference type="ARBA" id="ARBA00022517"/>
    </source>
</evidence>
<evidence type="ECO:0000256" key="2">
    <source>
        <dbReference type="HAMAP-Rule" id="MF_00003"/>
    </source>
</evidence>
<dbReference type="Pfam" id="PF02033">
    <property type="entry name" value="RBFA"/>
    <property type="match status" value="1"/>
</dbReference>
<dbReference type="GO" id="GO:0005829">
    <property type="term" value="C:cytosol"/>
    <property type="evidence" value="ECO:0007669"/>
    <property type="project" value="TreeGrafter"/>
</dbReference>
<feature type="compositionally biased region" description="Polar residues" evidence="3">
    <location>
        <begin position="136"/>
        <end position="154"/>
    </location>
</feature>
<dbReference type="SUPFAM" id="SSF89919">
    <property type="entry name" value="Ribosome-binding factor A, RbfA"/>
    <property type="match status" value="1"/>
</dbReference>
<dbReference type="PANTHER" id="PTHR33515:SF1">
    <property type="entry name" value="RIBOSOME-BINDING FACTOR A, CHLOROPLASTIC-RELATED"/>
    <property type="match status" value="1"/>
</dbReference>
<dbReference type="Gene3D" id="3.30.300.20">
    <property type="match status" value="1"/>
</dbReference>
<dbReference type="InterPro" id="IPR000238">
    <property type="entry name" value="RbfA"/>
</dbReference>
<keyword evidence="2" id="KW-0963">Cytoplasm</keyword>
<sequence>MESKRQRQVSELIKRNFSIVLQQEGSYIYGAQPLVTVMDVQVSPDLSIGKVYLSIWNTENKQAVILQMDEEHARLKSALAHRLKRHLRRLPELSYFIDETLDEMNKVDNIFDRLYADDQMPGSASSAESLDARRWGSSSSAESLNARRSGSSDE</sequence>
<comment type="subcellular location">
    <subcellularLocation>
        <location evidence="2">Cytoplasm</location>
    </subcellularLocation>
</comment>
<comment type="caution">
    <text evidence="4">The sequence shown here is derived from an EMBL/GenBank/DDBJ whole genome shotgun (WGS) entry which is preliminary data.</text>
</comment>
<gene>
    <name evidence="2" type="primary">rbfA</name>
    <name evidence="4" type="ORF">CLV84_0429</name>
</gene>